<reference evidence="14" key="1">
    <citation type="submission" date="2023-03" db="EMBL/GenBank/DDBJ databases">
        <title>Massive genome expansion in bonnet fungi (Mycena s.s.) driven by repeated elements and novel gene families across ecological guilds.</title>
        <authorList>
            <consortium name="Lawrence Berkeley National Laboratory"/>
            <person name="Harder C.B."/>
            <person name="Miyauchi S."/>
            <person name="Viragh M."/>
            <person name="Kuo A."/>
            <person name="Thoen E."/>
            <person name="Andreopoulos B."/>
            <person name="Lu D."/>
            <person name="Skrede I."/>
            <person name="Drula E."/>
            <person name="Henrissat B."/>
            <person name="Morin E."/>
            <person name="Kohler A."/>
            <person name="Barry K."/>
            <person name="LaButti K."/>
            <person name="Morin E."/>
            <person name="Salamov A."/>
            <person name="Lipzen A."/>
            <person name="Mereny Z."/>
            <person name="Hegedus B."/>
            <person name="Baldrian P."/>
            <person name="Stursova M."/>
            <person name="Weitz H."/>
            <person name="Taylor A."/>
            <person name="Grigoriev I.V."/>
            <person name="Nagy L.G."/>
            <person name="Martin F."/>
            <person name="Kauserud H."/>
        </authorList>
    </citation>
    <scope>NUCLEOTIDE SEQUENCE</scope>
    <source>
        <strain evidence="14">CBHHK188m</strain>
    </source>
</reference>
<evidence type="ECO:0000313" key="15">
    <source>
        <dbReference type="Proteomes" id="UP001215280"/>
    </source>
</evidence>
<dbReference type="GO" id="GO:0005667">
    <property type="term" value="C:transcription regulator complex"/>
    <property type="evidence" value="ECO:0007669"/>
    <property type="project" value="TreeGrafter"/>
</dbReference>
<gene>
    <name evidence="14" type="ORF">DFH07DRAFT_741817</name>
</gene>
<proteinExistence type="inferred from homology"/>
<dbReference type="Proteomes" id="UP001215280">
    <property type="component" value="Unassembled WGS sequence"/>
</dbReference>
<dbReference type="GO" id="GO:0000785">
    <property type="term" value="C:chromatin"/>
    <property type="evidence" value="ECO:0007669"/>
    <property type="project" value="TreeGrafter"/>
</dbReference>
<accession>A0AAD7J933</accession>
<dbReference type="EMBL" id="JARJLG010000056">
    <property type="protein sequence ID" value="KAJ7758132.1"/>
    <property type="molecule type" value="Genomic_DNA"/>
</dbReference>
<evidence type="ECO:0000256" key="8">
    <source>
        <dbReference type="ARBA" id="ARBA00023015"/>
    </source>
</evidence>
<evidence type="ECO:0000256" key="7">
    <source>
        <dbReference type="ARBA" id="ARBA00022833"/>
    </source>
</evidence>
<dbReference type="PANTHER" id="PTHR14003">
    <property type="entry name" value="TRANSCRIPTIONAL REPRESSOR PROTEIN YY"/>
    <property type="match status" value="1"/>
</dbReference>
<evidence type="ECO:0000256" key="10">
    <source>
        <dbReference type="ARBA" id="ARBA00023163"/>
    </source>
</evidence>
<comment type="caution">
    <text evidence="14">The sequence shown here is derived from an EMBL/GenBank/DDBJ whole genome shotgun (WGS) entry which is preliminary data.</text>
</comment>
<dbReference type="FunFam" id="3.30.160.60:FF:001134">
    <property type="entry name" value="Zinc finger protein 70"/>
    <property type="match status" value="1"/>
</dbReference>
<dbReference type="AlphaFoldDB" id="A0AAD7J933"/>
<dbReference type="Gene3D" id="3.30.160.60">
    <property type="entry name" value="Classic Zinc Finger"/>
    <property type="match status" value="2"/>
</dbReference>
<keyword evidence="5" id="KW-0677">Repeat</keyword>
<dbReference type="GO" id="GO:0008270">
    <property type="term" value="F:zinc ion binding"/>
    <property type="evidence" value="ECO:0007669"/>
    <property type="project" value="UniProtKB-KW"/>
</dbReference>
<keyword evidence="7" id="KW-0862">Zinc</keyword>
<evidence type="ECO:0000256" key="9">
    <source>
        <dbReference type="ARBA" id="ARBA00023125"/>
    </source>
</evidence>
<dbReference type="InterPro" id="IPR036236">
    <property type="entry name" value="Znf_C2H2_sf"/>
</dbReference>
<keyword evidence="10" id="KW-0804">Transcription</keyword>
<evidence type="ECO:0000256" key="6">
    <source>
        <dbReference type="ARBA" id="ARBA00022771"/>
    </source>
</evidence>
<dbReference type="PANTHER" id="PTHR14003:SF19">
    <property type="entry name" value="YY2 TRANSCRIPTION FACTOR"/>
    <property type="match status" value="1"/>
</dbReference>
<dbReference type="GO" id="GO:0031519">
    <property type="term" value="C:PcG protein complex"/>
    <property type="evidence" value="ECO:0007669"/>
    <property type="project" value="TreeGrafter"/>
</dbReference>
<feature type="domain" description="C2H2-type" evidence="13">
    <location>
        <begin position="19"/>
        <end position="46"/>
    </location>
</feature>
<evidence type="ECO:0000256" key="5">
    <source>
        <dbReference type="ARBA" id="ARBA00022737"/>
    </source>
</evidence>
<keyword evidence="9" id="KW-0238">DNA-binding</keyword>
<evidence type="ECO:0000256" key="11">
    <source>
        <dbReference type="ARBA" id="ARBA00023242"/>
    </source>
</evidence>
<organism evidence="14 15">
    <name type="scientific">Mycena maculata</name>
    <dbReference type="NCBI Taxonomy" id="230809"/>
    <lineage>
        <taxon>Eukaryota</taxon>
        <taxon>Fungi</taxon>
        <taxon>Dikarya</taxon>
        <taxon>Basidiomycota</taxon>
        <taxon>Agaricomycotina</taxon>
        <taxon>Agaricomycetes</taxon>
        <taxon>Agaricomycetidae</taxon>
        <taxon>Agaricales</taxon>
        <taxon>Marasmiineae</taxon>
        <taxon>Mycenaceae</taxon>
        <taxon>Mycena</taxon>
    </lineage>
</organism>
<dbReference type="Pfam" id="PF00096">
    <property type="entry name" value="zf-C2H2"/>
    <property type="match status" value="1"/>
</dbReference>
<evidence type="ECO:0000256" key="3">
    <source>
        <dbReference type="ARBA" id="ARBA00006991"/>
    </source>
</evidence>
<dbReference type="SMART" id="SM00355">
    <property type="entry name" value="ZnF_C2H2"/>
    <property type="match status" value="1"/>
</dbReference>
<evidence type="ECO:0000256" key="4">
    <source>
        <dbReference type="ARBA" id="ARBA00022723"/>
    </source>
</evidence>
<evidence type="ECO:0000259" key="13">
    <source>
        <dbReference type="PROSITE" id="PS50157"/>
    </source>
</evidence>
<sequence>MSYSPAPSDDPSTGAKKRYVCRHCDKAFSTSSHLGRHSRVHTGEKKYKCDFPGCETRCSRADNLQAQCVLSKSENIYY</sequence>
<dbReference type="InterPro" id="IPR013087">
    <property type="entry name" value="Znf_C2H2_type"/>
</dbReference>
<dbReference type="GO" id="GO:0000978">
    <property type="term" value="F:RNA polymerase II cis-regulatory region sequence-specific DNA binding"/>
    <property type="evidence" value="ECO:0007669"/>
    <property type="project" value="TreeGrafter"/>
</dbReference>
<name>A0AAD7J933_9AGAR</name>
<dbReference type="PROSITE" id="PS00028">
    <property type="entry name" value="ZINC_FINGER_C2H2_1"/>
    <property type="match status" value="1"/>
</dbReference>
<evidence type="ECO:0000313" key="14">
    <source>
        <dbReference type="EMBL" id="KAJ7758132.1"/>
    </source>
</evidence>
<keyword evidence="4" id="KW-0479">Metal-binding</keyword>
<keyword evidence="6 12" id="KW-0863">Zinc-finger</keyword>
<comment type="subcellular location">
    <subcellularLocation>
        <location evidence="2">Nucleus</location>
    </subcellularLocation>
</comment>
<evidence type="ECO:0000256" key="12">
    <source>
        <dbReference type="PROSITE-ProRule" id="PRU00042"/>
    </source>
</evidence>
<dbReference type="SUPFAM" id="SSF57667">
    <property type="entry name" value="beta-beta-alpha zinc fingers"/>
    <property type="match status" value="1"/>
</dbReference>
<comment type="similarity">
    <text evidence="3">Belongs to the krueppel C2H2-type zinc-finger protein family.</text>
</comment>
<dbReference type="PROSITE" id="PS50157">
    <property type="entry name" value="ZINC_FINGER_C2H2_2"/>
    <property type="match status" value="1"/>
</dbReference>
<comment type="function">
    <text evidence="1">May be involved in transcriptional regulation.</text>
</comment>
<evidence type="ECO:0000256" key="2">
    <source>
        <dbReference type="ARBA" id="ARBA00004123"/>
    </source>
</evidence>
<evidence type="ECO:0000256" key="1">
    <source>
        <dbReference type="ARBA" id="ARBA00003767"/>
    </source>
</evidence>
<keyword evidence="11" id="KW-0539">Nucleus</keyword>
<dbReference type="GO" id="GO:0000981">
    <property type="term" value="F:DNA-binding transcription factor activity, RNA polymerase II-specific"/>
    <property type="evidence" value="ECO:0007669"/>
    <property type="project" value="TreeGrafter"/>
</dbReference>
<keyword evidence="8" id="KW-0805">Transcription regulation</keyword>
<protein>
    <recommendedName>
        <fullName evidence="13">C2H2-type domain-containing protein</fullName>
    </recommendedName>
</protein>
<keyword evidence="15" id="KW-1185">Reference proteome</keyword>